<comment type="caution">
    <text evidence="8">The sequence shown here is derived from an EMBL/GenBank/DDBJ whole genome shotgun (WGS) entry which is preliminary data.</text>
</comment>
<evidence type="ECO:0000313" key="9">
    <source>
        <dbReference type="Proteomes" id="UP000298061"/>
    </source>
</evidence>
<keyword evidence="5" id="KW-0378">Hydrolase</keyword>
<keyword evidence="6" id="KW-0326">Glycosidase</keyword>
<dbReference type="SUPFAM" id="SSF51445">
    <property type="entry name" value="(Trans)glycosidases"/>
    <property type="match status" value="1"/>
</dbReference>
<dbReference type="Gene3D" id="3.20.20.300">
    <property type="entry name" value="Glycoside hydrolase, family 3, N-terminal domain"/>
    <property type="match status" value="1"/>
</dbReference>
<dbReference type="Proteomes" id="UP000298061">
    <property type="component" value="Unassembled WGS sequence"/>
</dbReference>
<dbReference type="PANTHER" id="PTHR30620:SF16">
    <property type="entry name" value="LYSOSOMAL BETA GLUCOSIDASE"/>
    <property type="match status" value="1"/>
</dbReference>
<feature type="domain" description="Glycoside hydrolase family 3 N-terminal" evidence="7">
    <location>
        <begin position="70"/>
        <end position="347"/>
    </location>
</feature>
<dbReference type="GO" id="GO:0009251">
    <property type="term" value="P:glucan catabolic process"/>
    <property type="evidence" value="ECO:0007669"/>
    <property type="project" value="TreeGrafter"/>
</dbReference>
<dbReference type="PRINTS" id="PR00133">
    <property type="entry name" value="GLHYDRLASE3"/>
</dbReference>
<dbReference type="EC" id="3.2.1.21" evidence="3"/>
<organism evidence="8 9">
    <name type="scientific">Hericium alpestre</name>
    <dbReference type="NCBI Taxonomy" id="135208"/>
    <lineage>
        <taxon>Eukaryota</taxon>
        <taxon>Fungi</taxon>
        <taxon>Dikarya</taxon>
        <taxon>Basidiomycota</taxon>
        <taxon>Agaricomycotina</taxon>
        <taxon>Agaricomycetes</taxon>
        <taxon>Russulales</taxon>
        <taxon>Hericiaceae</taxon>
        <taxon>Hericium</taxon>
    </lineage>
</organism>
<comment type="catalytic activity">
    <reaction evidence="1">
        <text>Hydrolysis of terminal, non-reducing beta-D-glucosyl residues with release of beta-D-glucose.</text>
        <dbReference type="EC" id="3.2.1.21"/>
    </reaction>
</comment>
<accession>A0A4Y9ZMY8</accession>
<comment type="similarity">
    <text evidence="2">Belongs to the glycosyl hydrolase 3 family.</text>
</comment>
<dbReference type="STRING" id="135208.A0A4Y9ZMY8"/>
<evidence type="ECO:0000256" key="3">
    <source>
        <dbReference type="ARBA" id="ARBA00012744"/>
    </source>
</evidence>
<dbReference type="OrthoDB" id="2123594at2759"/>
<evidence type="ECO:0000313" key="8">
    <source>
        <dbReference type="EMBL" id="TFY75437.1"/>
    </source>
</evidence>
<dbReference type="Pfam" id="PF00933">
    <property type="entry name" value="Glyco_hydro_3"/>
    <property type="match status" value="1"/>
</dbReference>
<sequence>MVSTYNVVAPRVDRDAFVDALLDKMNVDELVRQLHLTFADNVIGPDSRNELYDQYAGKSGVGVIHDWYPTNKSQYNDLQKLNLQKSRLPIPLLQMAECLHGVGSFQQSLFPVPVALSATFDPDLMYRVGRAIGEEATSIGIHACYSPGLDLGKDTRWGRVQEGLGEDFVLTTHMGVAYASGLSKNGSWSEPDAVVPIMKHFAGHGSPQGGLNAAPYTGFGWRQIQSEMLVPFKAVVELGGARGVMMAYHDIDGIPAVIHPDLYDALDSWGFDGFHIADDGAVKNLQTVHAVADSPASAIAQWLNAGGSIQYYDYPLPIYQGAIEDLIKNNTVSIDTLRKRARGVLNVKWDLGLFDNPYIPDDVSESALTATHEPLTLEAALHTFVLLENRNNTL</sequence>
<name>A0A4Y9ZMY8_9AGAM</name>
<reference evidence="8 9" key="1">
    <citation type="submission" date="2019-02" db="EMBL/GenBank/DDBJ databases">
        <title>Genome sequencing of the rare red list fungi Hericium alpestre (H. flagellum).</title>
        <authorList>
            <person name="Buettner E."/>
            <person name="Kellner H."/>
        </authorList>
    </citation>
    <scope>NUCLEOTIDE SEQUENCE [LARGE SCALE GENOMIC DNA]</scope>
    <source>
        <strain evidence="8 9">DSM 108284</strain>
    </source>
</reference>
<evidence type="ECO:0000256" key="4">
    <source>
        <dbReference type="ARBA" id="ARBA00022729"/>
    </source>
</evidence>
<dbReference type="InterPro" id="IPR017853">
    <property type="entry name" value="GH"/>
</dbReference>
<evidence type="ECO:0000256" key="1">
    <source>
        <dbReference type="ARBA" id="ARBA00000448"/>
    </source>
</evidence>
<dbReference type="EMBL" id="SFCI01001572">
    <property type="protein sequence ID" value="TFY75437.1"/>
    <property type="molecule type" value="Genomic_DNA"/>
</dbReference>
<protein>
    <recommendedName>
        <fullName evidence="3">beta-glucosidase</fullName>
        <ecNumber evidence="3">3.2.1.21</ecNumber>
    </recommendedName>
</protein>
<dbReference type="InterPro" id="IPR001764">
    <property type="entry name" value="Glyco_hydro_3_N"/>
</dbReference>
<keyword evidence="4" id="KW-0732">Signal</keyword>
<keyword evidence="9" id="KW-1185">Reference proteome</keyword>
<evidence type="ECO:0000259" key="7">
    <source>
        <dbReference type="Pfam" id="PF00933"/>
    </source>
</evidence>
<dbReference type="GO" id="GO:0008422">
    <property type="term" value="F:beta-glucosidase activity"/>
    <property type="evidence" value="ECO:0007669"/>
    <property type="project" value="UniProtKB-EC"/>
</dbReference>
<dbReference type="InterPro" id="IPR051915">
    <property type="entry name" value="Cellulose_Degrad_GH3"/>
</dbReference>
<evidence type="ECO:0000256" key="6">
    <source>
        <dbReference type="ARBA" id="ARBA00023295"/>
    </source>
</evidence>
<evidence type="ECO:0000256" key="2">
    <source>
        <dbReference type="ARBA" id="ARBA00005336"/>
    </source>
</evidence>
<evidence type="ECO:0000256" key="5">
    <source>
        <dbReference type="ARBA" id="ARBA00022801"/>
    </source>
</evidence>
<dbReference type="PANTHER" id="PTHR30620">
    <property type="entry name" value="PERIPLASMIC BETA-GLUCOSIDASE-RELATED"/>
    <property type="match status" value="1"/>
</dbReference>
<dbReference type="InterPro" id="IPR036962">
    <property type="entry name" value="Glyco_hydro_3_N_sf"/>
</dbReference>
<feature type="non-terminal residue" evidence="8">
    <location>
        <position position="394"/>
    </location>
</feature>
<proteinExistence type="inferred from homology"/>
<dbReference type="AlphaFoldDB" id="A0A4Y9ZMY8"/>
<gene>
    <name evidence="8" type="ORF">EWM64_g8574</name>
</gene>